<dbReference type="EMBL" id="SEUK01000043">
    <property type="protein sequence ID" value="KAA1162785.1"/>
    <property type="molecule type" value="Genomic_DNA"/>
</dbReference>
<gene>
    <name evidence="1" type="ORF">EU508_05450</name>
</gene>
<sequence length="211" mass="24548">MNTIVFIDDDHDVRDTYEISMQLMFDGEFKIICLDVETSLQNMLTVLEEIPEKVIYFVDENLKHTGKAAYSGIELIEEIRKIDSKIPIYILTSNAEDIDQYLGNIEFVIDKNAWESDDEEDNLKQRFLRHINTYKDIKSEQAMRFDELFEKSLFQTLSAREVEEFNTLNLGRSKKLVNEQLICDDSLGELKAASDELNAIYAELTKKDSHD</sequence>
<evidence type="ECO:0000313" key="1">
    <source>
        <dbReference type="EMBL" id="KAA1162785.1"/>
    </source>
</evidence>
<reference evidence="1 2" key="1">
    <citation type="submission" date="2019-01" db="EMBL/GenBank/DDBJ databases">
        <title>Genome sequences of marine Pseudoalteromonas species.</title>
        <authorList>
            <person name="Boraston A.B."/>
            <person name="Hehemann J.-H."/>
            <person name="Vickers C.J."/>
            <person name="Salama-Alber O."/>
            <person name="Abe K."/>
            <person name="Hettle A.J."/>
        </authorList>
    </citation>
    <scope>NUCLEOTIDE SEQUENCE [LARGE SCALE GENOMIC DNA]</scope>
    <source>
        <strain evidence="1 2">PS42</strain>
    </source>
</reference>
<evidence type="ECO:0008006" key="3">
    <source>
        <dbReference type="Google" id="ProtNLM"/>
    </source>
</evidence>
<protein>
    <recommendedName>
        <fullName evidence="3">Response regulator</fullName>
    </recommendedName>
</protein>
<accession>A0AB73BJH9</accession>
<organism evidence="1 2">
    <name type="scientific">Pseudoalteromonas fuliginea</name>
    <dbReference type="NCBI Taxonomy" id="1872678"/>
    <lineage>
        <taxon>Bacteria</taxon>
        <taxon>Pseudomonadati</taxon>
        <taxon>Pseudomonadota</taxon>
        <taxon>Gammaproteobacteria</taxon>
        <taxon>Alteromonadales</taxon>
        <taxon>Pseudoalteromonadaceae</taxon>
        <taxon>Pseudoalteromonas</taxon>
    </lineage>
</organism>
<dbReference type="AlphaFoldDB" id="A0AB73BJH9"/>
<dbReference type="Gene3D" id="3.40.50.2300">
    <property type="match status" value="1"/>
</dbReference>
<dbReference type="RefSeq" id="WP_149613739.1">
    <property type="nucleotide sequence ID" value="NZ_SEUK01000043.1"/>
</dbReference>
<name>A0AB73BJH9_9GAMM</name>
<dbReference type="Proteomes" id="UP000324162">
    <property type="component" value="Unassembled WGS sequence"/>
</dbReference>
<proteinExistence type="predicted"/>
<dbReference type="InterPro" id="IPR011006">
    <property type="entry name" value="CheY-like_superfamily"/>
</dbReference>
<evidence type="ECO:0000313" key="2">
    <source>
        <dbReference type="Proteomes" id="UP000324162"/>
    </source>
</evidence>
<dbReference type="SUPFAM" id="SSF52172">
    <property type="entry name" value="CheY-like"/>
    <property type="match status" value="1"/>
</dbReference>
<comment type="caution">
    <text evidence="1">The sequence shown here is derived from an EMBL/GenBank/DDBJ whole genome shotgun (WGS) entry which is preliminary data.</text>
</comment>